<protein>
    <submittedName>
        <fullName evidence="2">AAA family ATPase</fullName>
    </submittedName>
</protein>
<dbReference type="InterPro" id="IPR027417">
    <property type="entry name" value="P-loop_NTPase"/>
</dbReference>
<evidence type="ECO:0000313" key="3">
    <source>
        <dbReference type="Proteomes" id="UP000239590"/>
    </source>
</evidence>
<keyword evidence="3" id="KW-1185">Reference proteome</keyword>
<evidence type="ECO:0000259" key="1">
    <source>
        <dbReference type="Pfam" id="PF09848"/>
    </source>
</evidence>
<dbReference type="SUPFAM" id="SSF52540">
    <property type="entry name" value="P-loop containing nucleoside triphosphate hydrolases"/>
    <property type="match status" value="1"/>
</dbReference>
<accession>A0A2S7II65</accession>
<dbReference type="Gene3D" id="3.40.50.300">
    <property type="entry name" value="P-loop containing nucleotide triphosphate hydrolases"/>
    <property type="match status" value="1"/>
</dbReference>
<reference evidence="3" key="1">
    <citation type="submission" date="2018-02" db="EMBL/GenBank/DDBJ databases">
        <title>Genome sequencing of Solimonas sp. HR-BB.</title>
        <authorList>
            <person name="Lee Y."/>
            <person name="Jeon C.O."/>
        </authorList>
    </citation>
    <scope>NUCLEOTIDE SEQUENCE [LARGE SCALE GENOMIC DNA]</scope>
    <source>
        <strain evidence="3">HR-U</strain>
    </source>
</reference>
<dbReference type="Pfam" id="PF09848">
    <property type="entry name" value="SLFN-g3_helicase"/>
    <property type="match status" value="1"/>
</dbReference>
<dbReference type="RefSeq" id="WP_104715116.1">
    <property type="nucleotide sequence ID" value="NZ_PTRA01000004.1"/>
</dbReference>
<dbReference type="OrthoDB" id="9759819at2"/>
<organism evidence="2 3">
    <name type="scientific">Siphonobacter curvatus</name>
    <dbReference type="NCBI Taxonomy" id="2094562"/>
    <lineage>
        <taxon>Bacteria</taxon>
        <taxon>Pseudomonadati</taxon>
        <taxon>Bacteroidota</taxon>
        <taxon>Cytophagia</taxon>
        <taxon>Cytophagales</taxon>
        <taxon>Cytophagaceae</taxon>
        <taxon>Siphonobacter</taxon>
    </lineage>
</organism>
<sequence>MIIYQANKLSFKADIETGNIEEIILHFFEQRLNRSTSKSEVQSWRDSLLHMNMVLSDSTIPDDCGVAIEYQIPMTSKRIDVILTGQSENHQDLVVLVELKRWETAELTQKDGIVKTRFSGGIAETSHPSYQAWSYASLLKSFNETVYAENIPLHPCAFLHNYKKDEVITHAFYQTYIDKAPVFLKTDLTQLRAFIKSFIRYGDTANLLHRIEESQIKPSKNLADSLASMMKGKPEFILIDEQKLVYETALSLARVARSRTKQVLIVKGGPGTGKSVIAINLLVSLIQERFSALYTSKNSAPRKVYESKLTGTLRASEISNLFLGSGSFTDKKANSLNVLIVDEAHRLNEKSGLFSNLGENQVKEIINTAECSIFFLDENQRIHLKDIGSEEEIARWASAANAQVTTLELSSQFRCSGSDGYLAWLDQVLQIRETANDSISDLGYDFRIFDNPNELRQAIELQNHYSNKARMVAGYCWEWDSKKNPQAYDVILPEFDFKMRWNLTTDGSLWIIAPNSVNEIGCIHTCQGLEVDYIGVIVGEDLGIDEQGHLYAKPEKRAKSDASIKGYKKLLKEDPDNQQLVEEIIKNTYRTLMTRGIRGCYVYFVDKRVEAYFKSHLI</sequence>
<comment type="caution">
    <text evidence="2">The sequence shown here is derived from an EMBL/GenBank/DDBJ whole genome shotgun (WGS) entry which is preliminary data.</text>
</comment>
<dbReference type="EMBL" id="PTRA01000004">
    <property type="protein sequence ID" value="PQA55656.1"/>
    <property type="molecule type" value="Genomic_DNA"/>
</dbReference>
<gene>
    <name evidence="2" type="ORF">C5O19_19795</name>
</gene>
<dbReference type="AlphaFoldDB" id="A0A2S7II65"/>
<evidence type="ECO:0000313" key="2">
    <source>
        <dbReference type="EMBL" id="PQA55656.1"/>
    </source>
</evidence>
<dbReference type="InterPro" id="IPR018647">
    <property type="entry name" value="SLFN_3-like_DNA/RNA_helicase"/>
</dbReference>
<dbReference type="CDD" id="cd00009">
    <property type="entry name" value="AAA"/>
    <property type="match status" value="1"/>
</dbReference>
<feature type="domain" description="Schlafen group 3-like DNA/RNA helicase" evidence="1">
    <location>
        <begin position="261"/>
        <end position="606"/>
    </location>
</feature>
<dbReference type="Proteomes" id="UP000239590">
    <property type="component" value="Unassembled WGS sequence"/>
</dbReference>
<proteinExistence type="predicted"/>
<name>A0A2S7II65_9BACT</name>